<proteinExistence type="predicted"/>
<dbReference type="AlphaFoldDB" id="U2TJH7"/>
<organism evidence="1 2">
    <name type="scientific">Olsenella profusa F0195</name>
    <dbReference type="NCBI Taxonomy" id="1125712"/>
    <lineage>
        <taxon>Bacteria</taxon>
        <taxon>Bacillati</taxon>
        <taxon>Actinomycetota</taxon>
        <taxon>Coriobacteriia</taxon>
        <taxon>Coriobacteriales</taxon>
        <taxon>Atopobiaceae</taxon>
        <taxon>Olsenella</taxon>
    </lineage>
</organism>
<dbReference type="PATRIC" id="fig|1125712.3.peg.2264"/>
<keyword evidence="2" id="KW-1185">Reference proteome</keyword>
<dbReference type="Proteomes" id="UP000016638">
    <property type="component" value="Unassembled WGS sequence"/>
</dbReference>
<comment type="caution">
    <text evidence="1">The sequence shown here is derived from an EMBL/GenBank/DDBJ whole genome shotgun (WGS) entry which is preliminary data.</text>
</comment>
<sequence>MDELLYRLGQGGQLVDEVREAMPCMVRQAAYVLDELNAAQHEAALRCDERRDELVHERRALERQHDHAREAYHRSLETPGYRW</sequence>
<dbReference type="EMBL" id="AWEZ01000067">
    <property type="protein sequence ID" value="ERL06343.1"/>
    <property type="molecule type" value="Genomic_DNA"/>
</dbReference>
<gene>
    <name evidence="1" type="ORF">HMPREF1316_1269</name>
</gene>
<evidence type="ECO:0000313" key="1">
    <source>
        <dbReference type="EMBL" id="ERL06343.1"/>
    </source>
</evidence>
<name>U2TJH7_9ACTN</name>
<protein>
    <submittedName>
        <fullName evidence="1">Uncharacterized protein</fullName>
    </submittedName>
</protein>
<accession>U2TJH7</accession>
<reference evidence="1 2" key="1">
    <citation type="submission" date="2013-08" db="EMBL/GenBank/DDBJ databases">
        <authorList>
            <person name="Durkin A.S."/>
            <person name="Haft D.R."/>
            <person name="McCorrison J."/>
            <person name="Torralba M."/>
            <person name="Gillis M."/>
            <person name="Haft D.H."/>
            <person name="Methe B."/>
            <person name="Sutton G."/>
            <person name="Nelson K.E."/>
        </authorList>
    </citation>
    <scope>NUCLEOTIDE SEQUENCE [LARGE SCALE GENOMIC DNA]</scope>
    <source>
        <strain evidence="1 2">F0195</strain>
    </source>
</reference>
<evidence type="ECO:0000313" key="2">
    <source>
        <dbReference type="Proteomes" id="UP000016638"/>
    </source>
</evidence>